<gene>
    <name evidence="1" type="ORF">METZ01_LOCUS225140</name>
</gene>
<feature type="non-terminal residue" evidence="1">
    <location>
        <position position="56"/>
    </location>
</feature>
<protein>
    <submittedName>
        <fullName evidence="1">Uncharacterized protein</fullName>
    </submittedName>
</protein>
<dbReference type="AlphaFoldDB" id="A0A382GAK7"/>
<reference evidence="1" key="1">
    <citation type="submission" date="2018-05" db="EMBL/GenBank/DDBJ databases">
        <authorList>
            <person name="Lanie J.A."/>
            <person name="Ng W.-L."/>
            <person name="Kazmierczak K.M."/>
            <person name="Andrzejewski T.M."/>
            <person name="Davidsen T.M."/>
            <person name="Wayne K.J."/>
            <person name="Tettelin H."/>
            <person name="Glass J.I."/>
            <person name="Rusch D."/>
            <person name="Podicherti R."/>
            <person name="Tsui H.-C.T."/>
            <person name="Winkler M.E."/>
        </authorList>
    </citation>
    <scope>NUCLEOTIDE SEQUENCE</scope>
</reference>
<dbReference type="EMBL" id="UINC01054498">
    <property type="protein sequence ID" value="SVB72286.1"/>
    <property type="molecule type" value="Genomic_DNA"/>
</dbReference>
<organism evidence="1">
    <name type="scientific">marine metagenome</name>
    <dbReference type="NCBI Taxonomy" id="408172"/>
    <lineage>
        <taxon>unclassified sequences</taxon>
        <taxon>metagenomes</taxon>
        <taxon>ecological metagenomes</taxon>
    </lineage>
</organism>
<accession>A0A382GAK7</accession>
<proteinExistence type="predicted"/>
<sequence>MGRSTNTTEYSERFALFAGETLYSSLDPSLQENIQKIGFKHRLTFQELRQITEIAA</sequence>
<evidence type="ECO:0000313" key="1">
    <source>
        <dbReference type="EMBL" id="SVB72286.1"/>
    </source>
</evidence>
<name>A0A382GAK7_9ZZZZ</name>